<keyword evidence="4 6" id="KW-1133">Transmembrane helix</keyword>
<comment type="similarity">
    <text evidence="1 6">Belongs to the copper transporter (Ctr) (TC 1.A.56) family. SLC31A subfamily.</text>
</comment>
<reference evidence="7" key="1">
    <citation type="submission" date="2018-02" db="EMBL/GenBank/DDBJ databases">
        <title>Rhizophora mucronata_Transcriptome.</title>
        <authorList>
            <person name="Meera S.P."/>
            <person name="Sreeshan A."/>
            <person name="Augustine A."/>
        </authorList>
    </citation>
    <scope>NUCLEOTIDE SEQUENCE</scope>
    <source>
        <tissue evidence="7">Leaf</tissue>
    </source>
</reference>
<evidence type="ECO:0000256" key="5">
    <source>
        <dbReference type="ARBA" id="ARBA00023136"/>
    </source>
</evidence>
<dbReference type="PANTHER" id="PTHR12483:SF24">
    <property type="entry name" value="COPPER TRANSPORTER 2-RELATED"/>
    <property type="match status" value="1"/>
</dbReference>
<comment type="subcellular location">
    <subcellularLocation>
        <location evidence="6">Membrane</location>
        <topology evidence="6">Multi-pass membrane protein</topology>
    </subcellularLocation>
</comment>
<keyword evidence="3 6" id="KW-0187">Copper transport</keyword>
<dbReference type="PANTHER" id="PTHR12483">
    <property type="entry name" value="SOLUTE CARRIER FAMILY 31 COPPER TRANSPORTERS"/>
    <property type="match status" value="1"/>
</dbReference>
<name>A0A2P2MWZ4_RHIMU</name>
<dbReference type="Pfam" id="PF04145">
    <property type="entry name" value="Ctr"/>
    <property type="match status" value="2"/>
</dbReference>
<dbReference type="InterPro" id="IPR007274">
    <property type="entry name" value="Cop_transporter"/>
</dbReference>
<evidence type="ECO:0000256" key="4">
    <source>
        <dbReference type="ARBA" id="ARBA00022989"/>
    </source>
</evidence>
<feature type="transmembrane region" description="Helical" evidence="6">
    <location>
        <begin position="79"/>
        <end position="100"/>
    </location>
</feature>
<keyword evidence="6" id="KW-0813">Transport</keyword>
<feature type="transmembrane region" description="Helical" evidence="6">
    <location>
        <begin position="106"/>
        <end position="125"/>
    </location>
</feature>
<evidence type="ECO:0000256" key="2">
    <source>
        <dbReference type="ARBA" id="ARBA00022692"/>
    </source>
</evidence>
<keyword evidence="2 6" id="KW-0812">Transmembrane</keyword>
<evidence type="ECO:0000256" key="6">
    <source>
        <dbReference type="RuleBase" id="RU367022"/>
    </source>
</evidence>
<keyword evidence="6" id="KW-0406">Ion transport</keyword>
<protein>
    <recommendedName>
        <fullName evidence="6">Copper transport protein</fullName>
    </recommendedName>
</protein>
<accession>A0A2P2MWZ4</accession>
<dbReference type="EMBL" id="GGEC01054269">
    <property type="protein sequence ID" value="MBX34753.1"/>
    <property type="molecule type" value="Transcribed_RNA"/>
</dbReference>
<evidence type="ECO:0000313" key="7">
    <source>
        <dbReference type="EMBL" id="MBX34753.1"/>
    </source>
</evidence>
<sequence length="149" mass="16082">MNGHDHGMSGGMDGGGSHQKMMLTHMTFFWGKNSEILFSGWPGTRGGMYALALVFVFVLGIIVEWLSHSKLIKPGTSNVAAGLVQTFLHGLRVGLAYLVMLALMSFNVGVFLAALAGHTLGFLVFGSRVFKDTKEVPYQKSSDLPPMSC</sequence>
<organism evidence="7">
    <name type="scientific">Rhizophora mucronata</name>
    <name type="common">Asiatic mangrove</name>
    <dbReference type="NCBI Taxonomy" id="61149"/>
    <lineage>
        <taxon>Eukaryota</taxon>
        <taxon>Viridiplantae</taxon>
        <taxon>Streptophyta</taxon>
        <taxon>Embryophyta</taxon>
        <taxon>Tracheophyta</taxon>
        <taxon>Spermatophyta</taxon>
        <taxon>Magnoliopsida</taxon>
        <taxon>eudicotyledons</taxon>
        <taxon>Gunneridae</taxon>
        <taxon>Pentapetalae</taxon>
        <taxon>rosids</taxon>
        <taxon>fabids</taxon>
        <taxon>Malpighiales</taxon>
        <taxon>Rhizophoraceae</taxon>
        <taxon>Rhizophora</taxon>
    </lineage>
</organism>
<keyword evidence="6" id="KW-0186">Copper</keyword>
<dbReference type="GO" id="GO:0005886">
    <property type="term" value="C:plasma membrane"/>
    <property type="evidence" value="ECO:0007669"/>
    <property type="project" value="TreeGrafter"/>
</dbReference>
<dbReference type="AlphaFoldDB" id="A0A2P2MWZ4"/>
<feature type="transmembrane region" description="Helical" evidence="6">
    <location>
        <begin position="47"/>
        <end position="67"/>
    </location>
</feature>
<evidence type="ECO:0000256" key="1">
    <source>
        <dbReference type="ARBA" id="ARBA00006921"/>
    </source>
</evidence>
<keyword evidence="5 6" id="KW-0472">Membrane</keyword>
<evidence type="ECO:0000256" key="3">
    <source>
        <dbReference type="ARBA" id="ARBA00022796"/>
    </source>
</evidence>
<dbReference type="GO" id="GO:0005375">
    <property type="term" value="F:copper ion transmembrane transporter activity"/>
    <property type="evidence" value="ECO:0007669"/>
    <property type="project" value="UniProtKB-UniRule"/>
</dbReference>
<proteinExistence type="inferred from homology"/>